<name>A0A0C3EPJ8_PILCF</name>
<proteinExistence type="predicted"/>
<dbReference type="EMBL" id="KN833060">
    <property type="protein sequence ID" value="KIM74495.1"/>
    <property type="molecule type" value="Genomic_DNA"/>
</dbReference>
<evidence type="ECO:0000313" key="2">
    <source>
        <dbReference type="Proteomes" id="UP000054166"/>
    </source>
</evidence>
<sequence length="270" mass="30526">MFMDVKHVPPLPTYPGGAPKNEEELAAIVAREEDIFEFKIIKLSVPQSREINAIMLHHLPETGSVTFLSKTSMLRTLRSFSLDFRNTNRQAYVPLLRIISEDSMEETDTGCMKAKIESEKPADFMLWVTATKVLSGEQAYRSQYDRGVVFFLLVKNTQPPAGSLCEEYSRILSSIMDGYRRLSDSPLPSVAVPQKGELVRSLSKANSDRLFQFMEKWMKNLAVMKLEIATAVLMYETAIIGFLDWLVKYQPQCVIAAALSAQLTVPILEY</sequence>
<dbReference type="HOGENOM" id="CLU_1031023_0_0_1"/>
<reference evidence="1 2" key="1">
    <citation type="submission" date="2014-04" db="EMBL/GenBank/DDBJ databases">
        <authorList>
            <consortium name="DOE Joint Genome Institute"/>
            <person name="Kuo A."/>
            <person name="Tarkka M."/>
            <person name="Buscot F."/>
            <person name="Kohler A."/>
            <person name="Nagy L.G."/>
            <person name="Floudas D."/>
            <person name="Copeland A."/>
            <person name="Barry K.W."/>
            <person name="Cichocki N."/>
            <person name="Veneault-Fourrey C."/>
            <person name="LaButti K."/>
            <person name="Lindquist E.A."/>
            <person name="Lipzen A."/>
            <person name="Lundell T."/>
            <person name="Morin E."/>
            <person name="Murat C."/>
            <person name="Sun H."/>
            <person name="Tunlid A."/>
            <person name="Henrissat B."/>
            <person name="Grigoriev I.V."/>
            <person name="Hibbett D.S."/>
            <person name="Martin F."/>
            <person name="Nordberg H.P."/>
            <person name="Cantor M.N."/>
            <person name="Hua S.X."/>
        </authorList>
    </citation>
    <scope>NUCLEOTIDE SEQUENCE [LARGE SCALE GENOMIC DNA]</scope>
    <source>
        <strain evidence="1 2">F 1598</strain>
    </source>
</reference>
<reference evidence="2" key="2">
    <citation type="submission" date="2015-01" db="EMBL/GenBank/DDBJ databases">
        <title>Evolutionary Origins and Diversification of the Mycorrhizal Mutualists.</title>
        <authorList>
            <consortium name="DOE Joint Genome Institute"/>
            <consortium name="Mycorrhizal Genomics Consortium"/>
            <person name="Kohler A."/>
            <person name="Kuo A."/>
            <person name="Nagy L.G."/>
            <person name="Floudas D."/>
            <person name="Copeland A."/>
            <person name="Barry K.W."/>
            <person name="Cichocki N."/>
            <person name="Veneault-Fourrey C."/>
            <person name="LaButti K."/>
            <person name="Lindquist E.A."/>
            <person name="Lipzen A."/>
            <person name="Lundell T."/>
            <person name="Morin E."/>
            <person name="Murat C."/>
            <person name="Riley R."/>
            <person name="Ohm R."/>
            <person name="Sun H."/>
            <person name="Tunlid A."/>
            <person name="Henrissat B."/>
            <person name="Grigoriev I.V."/>
            <person name="Hibbett D.S."/>
            <person name="Martin F."/>
        </authorList>
    </citation>
    <scope>NUCLEOTIDE SEQUENCE [LARGE SCALE GENOMIC DNA]</scope>
    <source>
        <strain evidence="2">F 1598</strain>
    </source>
</reference>
<evidence type="ECO:0000313" key="1">
    <source>
        <dbReference type="EMBL" id="KIM74495.1"/>
    </source>
</evidence>
<accession>A0A0C3EPJ8</accession>
<dbReference type="AlphaFoldDB" id="A0A0C3EPJ8"/>
<dbReference type="OrthoDB" id="5340163at2759"/>
<protein>
    <submittedName>
        <fullName evidence="1">Uncharacterized protein</fullName>
    </submittedName>
</protein>
<dbReference type="InParanoid" id="A0A0C3EPJ8"/>
<gene>
    <name evidence="1" type="ORF">PILCRDRAFT_14394</name>
</gene>
<organism evidence="1 2">
    <name type="scientific">Piloderma croceum (strain F 1598)</name>
    <dbReference type="NCBI Taxonomy" id="765440"/>
    <lineage>
        <taxon>Eukaryota</taxon>
        <taxon>Fungi</taxon>
        <taxon>Dikarya</taxon>
        <taxon>Basidiomycota</taxon>
        <taxon>Agaricomycotina</taxon>
        <taxon>Agaricomycetes</taxon>
        <taxon>Agaricomycetidae</taxon>
        <taxon>Atheliales</taxon>
        <taxon>Atheliaceae</taxon>
        <taxon>Piloderma</taxon>
    </lineage>
</organism>
<keyword evidence="2" id="KW-1185">Reference proteome</keyword>
<dbReference type="STRING" id="765440.A0A0C3EPJ8"/>
<dbReference type="Proteomes" id="UP000054166">
    <property type="component" value="Unassembled WGS sequence"/>
</dbReference>